<dbReference type="Proteomes" id="UP000790377">
    <property type="component" value="Unassembled WGS sequence"/>
</dbReference>
<accession>A0ACB8A166</accession>
<proteinExistence type="predicted"/>
<organism evidence="1 2">
    <name type="scientific">Hygrophoropsis aurantiaca</name>
    <dbReference type="NCBI Taxonomy" id="72124"/>
    <lineage>
        <taxon>Eukaryota</taxon>
        <taxon>Fungi</taxon>
        <taxon>Dikarya</taxon>
        <taxon>Basidiomycota</taxon>
        <taxon>Agaricomycotina</taxon>
        <taxon>Agaricomycetes</taxon>
        <taxon>Agaricomycetidae</taxon>
        <taxon>Boletales</taxon>
        <taxon>Coniophorineae</taxon>
        <taxon>Hygrophoropsidaceae</taxon>
        <taxon>Hygrophoropsis</taxon>
    </lineage>
</organism>
<evidence type="ECO:0000313" key="1">
    <source>
        <dbReference type="EMBL" id="KAH7906976.1"/>
    </source>
</evidence>
<keyword evidence="2" id="KW-1185">Reference proteome</keyword>
<gene>
    <name evidence="1" type="ORF">BJ138DRAFT_1161317</name>
</gene>
<sequence length="385" mass="41365">MGSDMQMSDEGSEAEMDVDGENEQTNPSKRVEQDDQDQGEEEEEEGALESEELSPPPSPPAAAAPQPRFTIRLIVPQARKPETTQSEEPSQPPSRRAASRDIDIESEDDDEDNDEGEGATAGGSRTRPMTSRQAVLASVVDSSHVSLSIAPAESSRKKKQLTENEIALRREETARKRKNLSEKKLEDEKAETINRLLKKQSKAKSRRTAAAISEDRTPATPATPAEDDGGEDGCAGGEVAVTEVVPVMYRWISTTRPSGNGDMKGGSDGKNGDAGADGTGKENVDNPRMRLTFSIPVCALPSAAAHITSDSAALTNIPITPEATKKQPPVCDVEGCTRARKYRLVKDWMRGACGMEHLRVLEGRSGVDAGGGKENLREAGMEVDV</sequence>
<name>A0ACB8A166_9AGAM</name>
<comment type="caution">
    <text evidence="1">The sequence shown here is derived from an EMBL/GenBank/DDBJ whole genome shotgun (WGS) entry which is preliminary data.</text>
</comment>
<protein>
    <submittedName>
        <fullName evidence="1">Uncharacterized protein</fullName>
    </submittedName>
</protein>
<evidence type="ECO:0000313" key="2">
    <source>
        <dbReference type="Proteomes" id="UP000790377"/>
    </source>
</evidence>
<dbReference type="EMBL" id="MU267953">
    <property type="protein sequence ID" value="KAH7906976.1"/>
    <property type="molecule type" value="Genomic_DNA"/>
</dbReference>
<reference evidence="1" key="1">
    <citation type="journal article" date="2021" name="New Phytol.">
        <title>Evolutionary innovations through gain and loss of genes in the ectomycorrhizal Boletales.</title>
        <authorList>
            <person name="Wu G."/>
            <person name="Miyauchi S."/>
            <person name="Morin E."/>
            <person name="Kuo A."/>
            <person name="Drula E."/>
            <person name="Varga T."/>
            <person name="Kohler A."/>
            <person name="Feng B."/>
            <person name="Cao Y."/>
            <person name="Lipzen A."/>
            <person name="Daum C."/>
            <person name="Hundley H."/>
            <person name="Pangilinan J."/>
            <person name="Johnson J."/>
            <person name="Barry K."/>
            <person name="LaButti K."/>
            <person name="Ng V."/>
            <person name="Ahrendt S."/>
            <person name="Min B."/>
            <person name="Choi I.G."/>
            <person name="Park H."/>
            <person name="Plett J.M."/>
            <person name="Magnuson J."/>
            <person name="Spatafora J.W."/>
            <person name="Nagy L.G."/>
            <person name="Henrissat B."/>
            <person name="Grigoriev I.V."/>
            <person name="Yang Z.L."/>
            <person name="Xu J."/>
            <person name="Martin F.M."/>
        </authorList>
    </citation>
    <scope>NUCLEOTIDE SEQUENCE</scope>
    <source>
        <strain evidence="1">ATCC 28755</strain>
    </source>
</reference>